<name>A0A418WIY7_9PROT</name>
<evidence type="ECO:0000256" key="2">
    <source>
        <dbReference type="ARBA" id="ARBA00022525"/>
    </source>
</evidence>
<proteinExistence type="predicted"/>
<dbReference type="GO" id="GO:0005576">
    <property type="term" value="C:extracellular region"/>
    <property type="evidence" value="ECO:0007669"/>
    <property type="project" value="UniProtKB-SubCell"/>
</dbReference>
<comment type="subcellular location">
    <subcellularLocation>
        <location evidence="1">Secreted</location>
    </subcellularLocation>
</comment>
<reference evidence="3 4" key="1">
    <citation type="submission" date="2018-09" db="EMBL/GenBank/DDBJ databases">
        <authorList>
            <person name="Zhu H."/>
        </authorList>
    </citation>
    <scope>NUCLEOTIDE SEQUENCE [LARGE SCALE GENOMIC DNA]</scope>
    <source>
        <strain evidence="3 4">K1W22B-8</strain>
    </source>
</reference>
<dbReference type="PROSITE" id="PS00330">
    <property type="entry name" value="HEMOLYSIN_CALCIUM"/>
    <property type="match status" value="2"/>
</dbReference>
<comment type="caution">
    <text evidence="3">The sequence shown here is derived from an EMBL/GenBank/DDBJ whole genome shotgun (WGS) entry which is preliminary data.</text>
</comment>
<dbReference type="PANTHER" id="PTHR38340">
    <property type="entry name" value="S-LAYER PROTEIN"/>
    <property type="match status" value="1"/>
</dbReference>
<dbReference type="InterPro" id="IPR001343">
    <property type="entry name" value="Hemolysn_Ca-bd"/>
</dbReference>
<keyword evidence="2" id="KW-0964">Secreted</keyword>
<dbReference type="EMBL" id="QYUK01000011">
    <property type="protein sequence ID" value="RJF89912.1"/>
    <property type="molecule type" value="Genomic_DNA"/>
</dbReference>
<dbReference type="InterPro" id="IPR018511">
    <property type="entry name" value="Hemolysin-typ_Ca-bd_CS"/>
</dbReference>
<keyword evidence="4" id="KW-1185">Reference proteome</keyword>
<organism evidence="3 4">
    <name type="scientific">Oleomonas cavernae</name>
    <dbReference type="NCBI Taxonomy" id="2320859"/>
    <lineage>
        <taxon>Bacteria</taxon>
        <taxon>Pseudomonadati</taxon>
        <taxon>Pseudomonadota</taxon>
        <taxon>Alphaproteobacteria</taxon>
        <taxon>Acetobacterales</taxon>
        <taxon>Acetobacteraceae</taxon>
        <taxon>Oleomonas</taxon>
    </lineage>
</organism>
<dbReference type="GO" id="GO:0005509">
    <property type="term" value="F:calcium ion binding"/>
    <property type="evidence" value="ECO:0007669"/>
    <property type="project" value="InterPro"/>
</dbReference>
<gene>
    <name evidence="3" type="ORF">D3874_08015</name>
</gene>
<dbReference type="Pfam" id="PF00353">
    <property type="entry name" value="HemolysinCabind"/>
    <property type="match status" value="1"/>
</dbReference>
<dbReference type="InterPro" id="IPR011049">
    <property type="entry name" value="Serralysin-like_metalloprot_C"/>
</dbReference>
<sequence>MLDGGDGDDLLYGAQDNDELVGGAGVDTLDGNSGNDVLVGGLGADLLKGGQGLDQFVFDTFDSIDTISDFAVRGSVQDQIVLAKSSFTGFAGATAQDLFTGGFLRTQAAGTTTDLQVDLDGGGDDYVTFANFNGSLTDAVIASHTLLVDSFLV</sequence>
<evidence type="ECO:0000313" key="4">
    <source>
        <dbReference type="Proteomes" id="UP000284605"/>
    </source>
</evidence>
<evidence type="ECO:0000313" key="3">
    <source>
        <dbReference type="EMBL" id="RJF89912.1"/>
    </source>
</evidence>
<evidence type="ECO:0000256" key="1">
    <source>
        <dbReference type="ARBA" id="ARBA00004613"/>
    </source>
</evidence>
<evidence type="ECO:0008006" key="5">
    <source>
        <dbReference type="Google" id="ProtNLM"/>
    </source>
</evidence>
<dbReference type="InterPro" id="IPR050557">
    <property type="entry name" value="RTX_toxin/Mannuronan_C5-epim"/>
</dbReference>
<dbReference type="PANTHER" id="PTHR38340:SF1">
    <property type="entry name" value="S-LAYER PROTEIN"/>
    <property type="match status" value="1"/>
</dbReference>
<dbReference type="AlphaFoldDB" id="A0A418WIY7"/>
<protein>
    <recommendedName>
        <fullName evidence="5">Calcium-binding protein</fullName>
    </recommendedName>
</protein>
<dbReference type="SUPFAM" id="SSF51120">
    <property type="entry name" value="beta-Roll"/>
    <property type="match status" value="1"/>
</dbReference>
<dbReference type="Gene3D" id="2.150.10.10">
    <property type="entry name" value="Serralysin-like metalloprotease, C-terminal"/>
    <property type="match status" value="1"/>
</dbReference>
<dbReference type="Proteomes" id="UP000284605">
    <property type="component" value="Unassembled WGS sequence"/>
</dbReference>
<dbReference type="PRINTS" id="PR00313">
    <property type="entry name" value="CABNDNGRPT"/>
</dbReference>
<accession>A0A418WIY7</accession>